<protein>
    <submittedName>
        <fullName evidence="2">Uncharacterized protein</fullName>
    </submittedName>
</protein>
<dbReference type="KEGG" id="mig:Metig_0507"/>
<dbReference type="STRING" id="880724.Metig_0507"/>
<keyword evidence="1" id="KW-0175">Coiled coil</keyword>
<organism evidence="3">
    <name type="scientific">Methanotorris igneus (strain DSM 5666 / JCM 11834 / Kol 5)</name>
    <dbReference type="NCBI Taxonomy" id="880724"/>
    <lineage>
        <taxon>Archaea</taxon>
        <taxon>Methanobacteriati</taxon>
        <taxon>Methanobacteriota</taxon>
        <taxon>Methanomada group</taxon>
        <taxon>Methanococci</taxon>
        <taxon>Methanococcales</taxon>
        <taxon>Methanocaldococcaceae</taxon>
        <taxon>Methanotorris</taxon>
    </lineage>
</organism>
<dbReference type="GeneID" id="10643344"/>
<dbReference type="HOGENOM" id="CLU_1736447_0_0_2"/>
<feature type="coiled-coil region" evidence="1">
    <location>
        <begin position="19"/>
        <end position="53"/>
    </location>
</feature>
<dbReference type="EMBL" id="CP002737">
    <property type="protein sequence ID" value="AEF96063.1"/>
    <property type="molecule type" value="Genomic_DNA"/>
</dbReference>
<sequence>MGFLSIFKRDRQENIQNLQQTEIREINDYETKYNELLEEINMLKNDLLAMFRKDAYYLSLSKIAYTGGVEEAEIWIDYHSGRISALTAPLTRLFRIIGEDPSILEQILLEEKNKAINDILSCEKIQEALEEDIKQLREAKDFKEKLEQFKKLIEEGKIR</sequence>
<evidence type="ECO:0000256" key="1">
    <source>
        <dbReference type="SAM" id="Coils"/>
    </source>
</evidence>
<dbReference type="OrthoDB" id="63766at2157"/>
<keyword evidence="3" id="KW-1185">Reference proteome</keyword>
<evidence type="ECO:0000313" key="3">
    <source>
        <dbReference type="Proteomes" id="UP000009227"/>
    </source>
</evidence>
<proteinExistence type="predicted"/>
<name>F6BBQ4_METIK</name>
<feature type="coiled-coil region" evidence="1">
    <location>
        <begin position="119"/>
        <end position="159"/>
    </location>
</feature>
<gene>
    <name evidence="2" type="ordered locus">Metig_0507</name>
</gene>
<dbReference type="AlphaFoldDB" id="F6BBQ4"/>
<evidence type="ECO:0000313" key="2">
    <source>
        <dbReference type="EMBL" id="AEF96063.1"/>
    </source>
</evidence>
<reference evidence="2 3" key="1">
    <citation type="submission" date="2011-05" db="EMBL/GenBank/DDBJ databases">
        <title>Complete sequence of Methanotorris igneus Kol 5.</title>
        <authorList>
            <consortium name="US DOE Joint Genome Institute"/>
            <person name="Lucas S."/>
            <person name="Han J."/>
            <person name="Lapidus A."/>
            <person name="Cheng J.-F."/>
            <person name="Goodwin L."/>
            <person name="Pitluck S."/>
            <person name="Peters L."/>
            <person name="Mikhailova N."/>
            <person name="Chertkov O."/>
            <person name="Han C."/>
            <person name="Tapia R."/>
            <person name="Land M."/>
            <person name="Hauser L."/>
            <person name="Kyrpides N."/>
            <person name="Ivanova N."/>
            <person name="Pagani I."/>
            <person name="Sieprawska-Lupa M."/>
            <person name="Whitman W."/>
            <person name="Woyke T."/>
        </authorList>
    </citation>
    <scope>NUCLEOTIDE SEQUENCE [LARGE SCALE GENOMIC DNA]</scope>
    <source>
        <strain evidence="3">DSM 5666 / JCM 11834 / Kol 5</strain>
    </source>
</reference>
<accession>F6BBQ4</accession>
<dbReference type="Proteomes" id="UP000009227">
    <property type="component" value="Chromosome"/>
</dbReference>
<dbReference type="RefSeq" id="WP_013798671.1">
    <property type="nucleotide sequence ID" value="NC_015562.1"/>
</dbReference>